<evidence type="ECO:0000313" key="10">
    <source>
        <dbReference type="Proteomes" id="UP000827092"/>
    </source>
</evidence>
<dbReference type="EMBL" id="JAFNEN010000262">
    <property type="protein sequence ID" value="KAG8187705.1"/>
    <property type="molecule type" value="Genomic_DNA"/>
</dbReference>
<evidence type="ECO:0000256" key="7">
    <source>
        <dbReference type="SAM" id="MobiDB-lite"/>
    </source>
</evidence>
<dbReference type="GO" id="GO:0006986">
    <property type="term" value="P:response to unfolded protein"/>
    <property type="evidence" value="ECO:0007669"/>
    <property type="project" value="UniProtKB-KW"/>
</dbReference>
<feature type="region of interest" description="Disordered" evidence="7">
    <location>
        <begin position="442"/>
        <end position="510"/>
    </location>
</feature>
<evidence type="ECO:0000256" key="4">
    <source>
        <dbReference type="ARBA" id="ARBA00040925"/>
    </source>
</evidence>
<dbReference type="Pfam" id="PF23187">
    <property type="entry name" value="UBX7_N"/>
    <property type="match status" value="1"/>
</dbReference>
<dbReference type="SUPFAM" id="SSF54236">
    <property type="entry name" value="Ubiquitin-like"/>
    <property type="match status" value="1"/>
</dbReference>
<dbReference type="Gene3D" id="3.10.20.90">
    <property type="entry name" value="Phosphatidylinositol 3-kinase Catalytic Subunit, Chain A, domain 1"/>
    <property type="match status" value="1"/>
</dbReference>
<evidence type="ECO:0000313" key="9">
    <source>
        <dbReference type="EMBL" id="KAG8187705.1"/>
    </source>
</evidence>
<gene>
    <name evidence="9" type="ORF">JTE90_000171</name>
</gene>
<evidence type="ECO:0000256" key="6">
    <source>
        <dbReference type="ARBA" id="ARBA00046062"/>
    </source>
</evidence>
<evidence type="ECO:0000256" key="3">
    <source>
        <dbReference type="ARBA" id="ARBA00038812"/>
    </source>
</evidence>
<keyword evidence="10" id="KW-1185">Reference proteome</keyword>
<dbReference type="PANTHER" id="PTHR46424:SF1">
    <property type="entry name" value="UBX DOMAIN-CONTAINING PROTEIN 4"/>
    <property type="match status" value="1"/>
</dbReference>
<feature type="region of interest" description="Disordered" evidence="7">
    <location>
        <begin position="157"/>
        <end position="206"/>
    </location>
</feature>
<proteinExistence type="predicted"/>
<dbReference type="Pfam" id="PF00789">
    <property type="entry name" value="UBX"/>
    <property type="match status" value="1"/>
</dbReference>
<organism evidence="9 10">
    <name type="scientific">Oedothorax gibbosus</name>
    <dbReference type="NCBI Taxonomy" id="931172"/>
    <lineage>
        <taxon>Eukaryota</taxon>
        <taxon>Metazoa</taxon>
        <taxon>Ecdysozoa</taxon>
        <taxon>Arthropoda</taxon>
        <taxon>Chelicerata</taxon>
        <taxon>Arachnida</taxon>
        <taxon>Araneae</taxon>
        <taxon>Araneomorphae</taxon>
        <taxon>Entelegynae</taxon>
        <taxon>Araneoidea</taxon>
        <taxon>Linyphiidae</taxon>
        <taxon>Erigoninae</taxon>
        <taxon>Oedothorax</taxon>
    </lineage>
</organism>
<comment type="subunit">
    <text evidence="3">Directly interacts with VCP. Interacts with UBQLN1. Forms a complex with VCP and UBQLN1.</text>
</comment>
<evidence type="ECO:0000256" key="5">
    <source>
        <dbReference type="ARBA" id="ARBA00041575"/>
    </source>
</evidence>
<feature type="compositionally biased region" description="Polar residues" evidence="7">
    <location>
        <begin position="500"/>
        <end position="510"/>
    </location>
</feature>
<reference evidence="9 10" key="1">
    <citation type="journal article" date="2022" name="Nat. Ecol. Evol.">
        <title>A masculinizing supergene underlies an exaggerated male reproductive morph in a spider.</title>
        <authorList>
            <person name="Hendrickx F."/>
            <person name="De Corte Z."/>
            <person name="Sonet G."/>
            <person name="Van Belleghem S.M."/>
            <person name="Kostlbacher S."/>
            <person name="Vangestel C."/>
        </authorList>
    </citation>
    <scope>NUCLEOTIDE SEQUENCE [LARGE SCALE GENOMIC DNA]</scope>
    <source>
        <strain evidence="9">W744_W776</strain>
    </source>
</reference>
<dbReference type="PROSITE" id="PS50033">
    <property type="entry name" value="UBX"/>
    <property type="match status" value="1"/>
</dbReference>
<sequence length="510" mass="57237">MMKLNLFKENLHTKILYLKYFRQKSEFKNILILAKETMEWYSGSIPEAVNEAKRNNKLFLVYIEGTDDMSKSMTDSYNDPGVAGKLSSQNIVALKLAANSVPYQQFSQIYPVLVIPSSFFIGNGSPIEIITGSLPPDKFSNKLDQVFQMYEKTLGAKKEAGSSKNPVASTSKANDVPEPSVSQAGSSSNEPSTSQTETASDSSQLLQDKVERAKALVEAQRLKKAQEEKEKEKQEEIQRRTMGKAIQQAEQTKQDKEMQEWAKNRAKEKEEERLAREKVKAMIAQDRAERAAKYQKTKEVEQAEKERAAKSREEAERSMRSAAMNSNEARIQFRKPDGSCSTHSFSADATLADARRFVIEEVRPPFSNFTLCTTFPRRHFAESNYSESLRDLQLAPSAVLLILPAQDVSVSNNGGFLANLFWMVLSPFQGIWNLLRSLWPGGSPEAPPPQPTPPSQPQPSTSKESPDNSRPKTGPRPSSFAKREGNIFRINNQSDDDENNTWNGNSTQQM</sequence>
<feature type="compositionally biased region" description="Polar residues" evidence="7">
    <location>
        <begin position="162"/>
        <end position="173"/>
    </location>
</feature>
<dbReference type="GO" id="GO:0036503">
    <property type="term" value="P:ERAD pathway"/>
    <property type="evidence" value="ECO:0007669"/>
    <property type="project" value="TreeGrafter"/>
</dbReference>
<comment type="subcellular location">
    <subcellularLocation>
        <location evidence="1">Endoplasmic reticulum membrane</location>
        <topology evidence="1">Peripheral membrane protein</topology>
    </subcellularLocation>
</comment>
<feature type="compositionally biased region" description="Basic and acidic residues" evidence="7">
    <location>
        <begin position="293"/>
        <end position="319"/>
    </location>
</feature>
<feature type="region of interest" description="Disordered" evidence="7">
    <location>
        <begin position="293"/>
        <end position="323"/>
    </location>
</feature>
<name>A0AAV6UTX0_9ARAC</name>
<protein>
    <recommendedName>
        <fullName evidence="4">UBX domain-containing protein 4</fullName>
    </recommendedName>
    <alternativeName>
        <fullName evidence="5">UBX domain-containing protein 2</fullName>
    </alternativeName>
</protein>
<evidence type="ECO:0000256" key="1">
    <source>
        <dbReference type="ARBA" id="ARBA00004406"/>
    </source>
</evidence>
<evidence type="ECO:0000259" key="8">
    <source>
        <dbReference type="PROSITE" id="PS50033"/>
    </source>
</evidence>
<accession>A0AAV6UTX0</accession>
<dbReference type="SUPFAM" id="SSF52833">
    <property type="entry name" value="Thioredoxin-like"/>
    <property type="match status" value="1"/>
</dbReference>
<comment type="function">
    <text evidence="6">Involved in endoplasmic reticulum-associated protein degradation (ERAD). Acts as a platform to recruit both UBQLN1 and VCP to the ER during ERAD.</text>
</comment>
<dbReference type="InterPro" id="IPR029071">
    <property type="entry name" value="Ubiquitin-like_domsf"/>
</dbReference>
<dbReference type="Gene3D" id="3.40.30.10">
    <property type="entry name" value="Glutaredoxin"/>
    <property type="match status" value="1"/>
</dbReference>
<feature type="compositionally biased region" description="Polar residues" evidence="7">
    <location>
        <begin position="180"/>
        <end position="206"/>
    </location>
</feature>
<comment type="caution">
    <text evidence="9">The sequence shown here is derived from an EMBL/GenBank/DDBJ whole genome shotgun (WGS) entry which is preliminary data.</text>
</comment>
<dbReference type="CDD" id="cd16117">
    <property type="entry name" value="UBX_UBXN4"/>
    <property type="match status" value="1"/>
</dbReference>
<feature type="domain" description="UBX" evidence="8">
    <location>
        <begin position="324"/>
        <end position="402"/>
    </location>
</feature>
<dbReference type="GO" id="GO:0005789">
    <property type="term" value="C:endoplasmic reticulum membrane"/>
    <property type="evidence" value="ECO:0007669"/>
    <property type="project" value="UniProtKB-SubCell"/>
</dbReference>
<evidence type="ECO:0000256" key="2">
    <source>
        <dbReference type="ARBA" id="ARBA00023230"/>
    </source>
</evidence>
<dbReference type="PANTHER" id="PTHR46424">
    <property type="entry name" value="UBX DOMAIN-CONTAINING PROTEIN 4"/>
    <property type="match status" value="1"/>
</dbReference>
<feature type="compositionally biased region" description="Pro residues" evidence="7">
    <location>
        <begin position="445"/>
        <end position="457"/>
    </location>
</feature>
<keyword evidence="2" id="KW-0834">Unfolded protein response</keyword>
<dbReference type="InterPro" id="IPR001012">
    <property type="entry name" value="UBX_dom"/>
</dbReference>
<dbReference type="SMART" id="SM00166">
    <property type="entry name" value="UBX"/>
    <property type="match status" value="1"/>
</dbReference>
<dbReference type="Proteomes" id="UP000827092">
    <property type="component" value="Unassembled WGS sequence"/>
</dbReference>
<dbReference type="InterPro" id="IPR036249">
    <property type="entry name" value="Thioredoxin-like_sf"/>
</dbReference>
<dbReference type="AlphaFoldDB" id="A0AAV6UTX0"/>